<dbReference type="InterPro" id="IPR027640">
    <property type="entry name" value="Kinesin-like_fam"/>
</dbReference>
<dbReference type="GO" id="GO:0007052">
    <property type="term" value="P:mitotic spindle organization"/>
    <property type="evidence" value="ECO:0007669"/>
    <property type="project" value="TreeGrafter"/>
</dbReference>
<dbReference type="GO" id="GO:0051231">
    <property type="term" value="P:spindle elongation"/>
    <property type="evidence" value="ECO:0007669"/>
    <property type="project" value="TreeGrafter"/>
</dbReference>
<dbReference type="EMBL" id="JAUESC010000385">
    <property type="protein sequence ID" value="KAK0578449.1"/>
    <property type="molecule type" value="Genomic_DNA"/>
</dbReference>
<proteinExistence type="predicted"/>
<protein>
    <submittedName>
        <fullName evidence="3">Uncharacterized protein</fullName>
    </submittedName>
</protein>
<keyword evidence="4" id="KW-1185">Reference proteome</keyword>
<keyword evidence="1" id="KW-0175">Coiled coil</keyword>
<feature type="coiled-coil region" evidence="1">
    <location>
        <begin position="25"/>
        <end position="59"/>
    </location>
</feature>
<dbReference type="PANTHER" id="PTHR47969">
    <property type="entry name" value="CHROMOSOME-ASSOCIATED KINESIN KIF4A-RELATED"/>
    <property type="match status" value="1"/>
</dbReference>
<dbReference type="GO" id="GO:0007018">
    <property type="term" value="P:microtubule-based movement"/>
    <property type="evidence" value="ECO:0007669"/>
    <property type="project" value="InterPro"/>
</dbReference>
<evidence type="ECO:0000313" key="3">
    <source>
        <dbReference type="EMBL" id="KAK0578449.1"/>
    </source>
</evidence>
<reference evidence="3" key="2">
    <citation type="submission" date="2023-06" db="EMBL/GenBank/DDBJ databases">
        <authorList>
            <person name="Swenson N.G."/>
            <person name="Wegrzyn J.L."/>
            <person name="Mcevoy S.L."/>
        </authorList>
    </citation>
    <scope>NUCLEOTIDE SEQUENCE</scope>
    <source>
        <strain evidence="3">NS2018</strain>
        <tissue evidence="3">Leaf</tissue>
    </source>
</reference>
<dbReference type="Proteomes" id="UP001168877">
    <property type="component" value="Unassembled WGS sequence"/>
</dbReference>
<feature type="region of interest" description="Disordered" evidence="2">
    <location>
        <begin position="142"/>
        <end position="176"/>
    </location>
</feature>
<dbReference type="GO" id="GO:0003777">
    <property type="term" value="F:microtubule motor activity"/>
    <property type="evidence" value="ECO:0007669"/>
    <property type="project" value="InterPro"/>
</dbReference>
<sequence>MSQIEQLQAENLFYRGDSSLPFDELQILKHKVSLLEASNAELQRKLQECRVACEHLIQRALDAQIEIRRTIPKGLGLSKDFKTKKIFVGGIPPSVSEGLCSNKSSFCSFDDVLNVSRGVKSQCQGNDSLAYIDGNGRNVELFGGSGDESSRGGSADGAESIDLGEEETEEKDVDAPSLDELRELLLMGSKELEVARLNSTMFEEKAQRISEAAITLKDEAANVWNLVNTTLEEIVNEECVAKEAVQKATTALSSAEARLQVALESLQVVIGEDDTTQSSGESDTESADKEDDGVLLAAESNIRECKAYLENCEAELRRL</sequence>
<feature type="compositionally biased region" description="Acidic residues" evidence="2">
    <location>
        <begin position="282"/>
        <end position="292"/>
    </location>
</feature>
<name>A0AA39RQJ2_ACESA</name>
<feature type="compositionally biased region" description="Low complexity" evidence="2">
    <location>
        <begin position="151"/>
        <end position="160"/>
    </location>
</feature>
<accession>A0AA39RQJ2</accession>
<dbReference type="PANTHER" id="PTHR47969:SF6">
    <property type="entry name" value="KINESIN-LIKE PROTEIN KIN-4C"/>
    <property type="match status" value="1"/>
</dbReference>
<feature type="compositionally biased region" description="Acidic residues" evidence="2">
    <location>
        <begin position="162"/>
        <end position="172"/>
    </location>
</feature>
<reference evidence="3" key="1">
    <citation type="journal article" date="2022" name="Plant J.">
        <title>Strategies of tolerance reflected in two North American maple genomes.</title>
        <authorList>
            <person name="McEvoy S.L."/>
            <person name="Sezen U.U."/>
            <person name="Trouern-Trend A."/>
            <person name="McMahon S.M."/>
            <person name="Schaberg P.G."/>
            <person name="Yang J."/>
            <person name="Wegrzyn J.L."/>
            <person name="Swenson N.G."/>
        </authorList>
    </citation>
    <scope>NUCLEOTIDE SEQUENCE</scope>
    <source>
        <strain evidence="3">NS2018</strain>
    </source>
</reference>
<dbReference type="GO" id="GO:0005875">
    <property type="term" value="C:microtubule associated complex"/>
    <property type="evidence" value="ECO:0007669"/>
    <property type="project" value="TreeGrafter"/>
</dbReference>
<organism evidence="3 4">
    <name type="scientific">Acer saccharum</name>
    <name type="common">Sugar maple</name>
    <dbReference type="NCBI Taxonomy" id="4024"/>
    <lineage>
        <taxon>Eukaryota</taxon>
        <taxon>Viridiplantae</taxon>
        <taxon>Streptophyta</taxon>
        <taxon>Embryophyta</taxon>
        <taxon>Tracheophyta</taxon>
        <taxon>Spermatophyta</taxon>
        <taxon>Magnoliopsida</taxon>
        <taxon>eudicotyledons</taxon>
        <taxon>Gunneridae</taxon>
        <taxon>Pentapetalae</taxon>
        <taxon>rosids</taxon>
        <taxon>malvids</taxon>
        <taxon>Sapindales</taxon>
        <taxon>Sapindaceae</taxon>
        <taxon>Hippocastanoideae</taxon>
        <taxon>Acereae</taxon>
        <taxon>Acer</taxon>
    </lineage>
</organism>
<dbReference type="AlphaFoldDB" id="A0AA39RQJ2"/>
<evidence type="ECO:0000313" key="4">
    <source>
        <dbReference type="Proteomes" id="UP001168877"/>
    </source>
</evidence>
<comment type="caution">
    <text evidence="3">The sequence shown here is derived from an EMBL/GenBank/DDBJ whole genome shotgun (WGS) entry which is preliminary data.</text>
</comment>
<gene>
    <name evidence="3" type="ORF">LWI29_010615</name>
</gene>
<feature type="region of interest" description="Disordered" evidence="2">
    <location>
        <begin position="272"/>
        <end position="292"/>
    </location>
</feature>
<evidence type="ECO:0000256" key="2">
    <source>
        <dbReference type="SAM" id="MobiDB-lite"/>
    </source>
</evidence>
<evidence type="ECO:0000256" key="1">
    <source>
        <dbReference type="SAM" id="Coils"/>
    </source>
</evidence>